<protein>
    <recommendedName>
        <fullName evidence="2">biotin carboxylase</fullName>
        <ecNumber evidence="2">6.3.4.14</ecNumber>
    </recommendedName>
</protein>
<evidence type="ECO:0000256" key="3">
    <source>
        <dbReference type="ARBA" id="ARBA00022598"/>
    </source>
</evidence>
<dbReference type="GO" id="GO:0046872">
    <property type="term" value="F:metal ion binding"/>
    <property type="evidence" value="ECO:0007669"/>
    <property type="project" value="InterPro"/>
</dbReference>
<dbReference type="InterPro" id="IPR005482">
    <property type="entry name" value="Biotin_COase_C"/>
</dbReference>
<feature type="domain" description="ATP-grasp" evidence="9">
    <location>
        <begin position="121"/>
        <end position="318"/>
    </location>
</feature>
<dbReference type="SUPFAM" id="SSF51246">
    <property type="entry name" value="Rudiment single hybrid motif"/>
    <property type="match status" value="1"/>
</dbReference>
<proteinExistence type="predicted"/>
<dbReference type="PROSITE" id="PS50979">
    <property type="entry name" value="BC"/>
    <property type="match status" value="1"/>
</dbReference>
<keyword evidence="12" id="KW-1185">Reference proteome</keyword>
<organism evidence="11 12">
    <name type="scientific">Pseudoclavibacter endophyticus</name>
    <dbReference type="NCBI Taxonomy" id="1778590"/>
    <lineage>
        <taxon>Bacteria</taxon>
        <taxon>Bacillati</taxon>
        <taxon>Actinomycetota</taxon>
        <taxon>Actinomycetes</taxon>
        <taxon>Micrococcales</taxon>
        <taxon>Microbacteriaceae</taxon>
        <taxon>Pseudoclavibacter</taxon>
    </lineage>
</organism>
<evidence type="ECO:0000256" key="7">
    <source>
        <dbReference type="ARBA" id="ARBA00048600"/>
    </source>
</evidence>
<feature type="domain" description="Biotin carboxylation" evidence="10">
    <location>
        <begin position="2"/>
        <end position="447"/>
    </location>
</feature>
<dbReference type="InterPro" id="IPR005481">
    <property type="entry name" value="BC-like_N"/>
</dbReference>
<evidence type="ECO:0000256" key="4">
    <source>
        <dbReference type="ARBA" id="ARBA00022741"/>
    </source>
</evidence>
<dbReference type="InterPro" id="IPR051602">
    <property type="entry name" value="ACC_Biotin_Carboxylase"/>
</dbReference>
<dbReference type="SMART" id="SM00878">
    <property type="entry name" value="Biotin_carb_C"/>
    <property type="match status" value="1"/>
</dbReference>
<keyword evidence="4 8" id="KW-0547">Nucleotide-binding</keyword>
<dbReference type="InterPro" id="IPR011764">
    <property type="entry name" value="Biotin_carboxylation_dom"/>
</dbReference>
<evidence type="ECO:0000313" key="11">
    <source>
        <dbReference type="EMBL" id="KAB1649649.1"/>
    </source>
</evidence>
<reference evidence="11 12" key="1">
    <citation type="submission" date="2019-09" db="EMBL/GenBank/DDBJ databases">
        <title>Phylogeny of genus Pseudoclavibacter and closely related genus.</title>
        <authorList>
            <person name="Li Y."/>
        </authorList>
    </citation>
    <scope>NUCLEOTIDE SEQUENCE [LARGE SCALE GENOMIC DNA]</scope>
    <source>
        <strain evidence="11 12">EGI 60007</strain>
    </source>
</reference>
<dbReference type="AlphaFoldDB" id="A0A6H9WFB9"/>
<evidence type="ECO:0000256" key="2">
    <source>
        <dbReference type="ARBA" id="ARBA00013263"/>
    </source>
</evidence>
<dbReference type="InterPro" id="IPR011054">
    <property type="entry name" value="Rudment_hybrid_motif"/>
</dbReference>
<dbReference type="EMBL" id="WBJY01000001">
    <property type="protein sequence ID" value="KAB1649649.1"/>
    <property type="molecule type" value="Genomic_DNA"/>
</dbReference>
<dbReference type="RefSeq" id="WP_158028239.1">
    <property type="nucleotide sequence ID" value="NZ_BMHG01000001.1"/>
</dbReference>
<dbReference type="InterPro" id="IPR011761">
    <property type="entry name" value="ATP-grasp"/>
</dbReference>
<evidence type="ECO:0000259" key="9">
    <source>
        <dbReference type="PROSITE" id="PS50975"/>
    </source>
</evidence>
<gene>
    <name evidence="11" type="ORF">F8O04_05240</name>
</gene>
<dbReference type="Pfam" id="PF00289">
    <property type="entry name" value="Biotin_carb_N"/>
    <property type="match status" value="1"/>
</dbReference>
<dbReference type="Pfam" id="PF02786">
    <property type="entry name" value="CPSase_L_D2"/>
    <property type="match status" value="1"/>
</dbReference>
<evidence type="ECO:0000256" key="6">
    <source>
        <dbReference type="ARBA" id="ARBA00023267"/>
    </source>
</evidence>
<dbReference type="InterPro" id="IPR016185">
    <property type="entry name" value="PreATP-grasp_dom_sf"/>
</dbReference>
<dbReference type="GO" id="GO:0004075">
    <property type="term" value="F:biotin carboxylase activity"/>
    <property type="evidence" value="ECO:0007669"/>
    <property type="project" value="UniProtKB-EC"/>
</dbReference>
<dbReference type="InterPro" id="IPR005479">
    <property type="entry name" value="CPAse_ATP-bd"/>
</dbReference>
<evidence type="ECO:0000256" key="5">
    <source>
        <dbReference type="ARBA" id="ARBA00022840"/>
    </source>
</evidence>
<dbReference type="PROSITE" id="PS50975">
    <property type="entry name" value="ATP_GRASP"/>
    <property type="match status" value="1"/>
</dbReference>
<dbReference type="PROSITE" id="PS00867">
    <property type="entry name" value="CPSASE_2"/>
    <property type="match status" value="1"/>
</dbReference>
<comment type="caution">
    <text evidence="11">The sequence shown here is derived from an EMBL/GenBank/DDBJ whole genome shotgun (WGS) entry which is preliminary data.</text>
</comment>
<dbReference type="Pfam" id="PF02785">
    <property type="entry name" value="Biotin_carb_C"/>
    <property type="match status" value="1"/>
</dbReference>
<keyword evidence="5 8" id="KW-0067">ATP-binding</keyword>
<dbReference type="PANTHER" id="PTHR48095">
    <property type="entry name" value="PYRUVATE CARBOXYLASE SUBUNIT A"/>
    <property type="match status" value="1"/>
</dbReference>
<dbReference type="SUPFAM" id="SSF56059">
    <property type="entry name" value="Glutathione synthetase ATP-binding domain-like"/>
    <property type="match status" value="1"/>
</dbReference>
<name>A0A6H9WFB9_9MICO</name>
<dbReference type="OrthoDB" id="9760256at2"/>
<dbReference type="Proteomes" id="UP000431744">
    <property type="component" value="Unassembled WGS sequence"/>
</dbReference>
<dbReference type="FunFam" id="3.40.50.20:FF:000010">
    <property type="entry name" value="Propionyl-CoA carboxylase subunit alpha"/>
    <property type="match status" value="1"/>
</dbReference>
<dbReference type="FunFam" id="3.30.1490.20:FF:000003">
    <property type="entry name" value="acetyl-CoA carboxylase isoform X1"/>
    <property type="match status" value="1"/>
</dbReference>
<sequence>MAISRVLIANRGEIAVRVIRACQELGIETVAVVSEADRESLAATLADRTIAIGPAPPSESYLRVPTIVTAAVATGADAIHPGYGFLAENPELADACREAGVTLVGPTAEHMRLMGDKLTARRLARDAGVPVLAGSEKIATASEAAEIADRVGLPVMMKASAGGGGRGMKIVRERDHLADAFTAASAEARSAFGDSTLYVERYISNARHIEVQVVGDSHGNVVHLGDRDCSVQRRHQKVIEEAPAFRVPEEVRASMRDSAVLLAGNIGYVGAGTVEFIYDEDAKQYFFLEMNTRIQVEHPISEMITGIDLIQEQFRVADGLELSFAQNEVVFRGHAIECRVTAEIPEQDFRPNAGEIDVWRPPAGPNIRVDTHCFEGYVVPIYYDSLLAKLIVYAPDRARAITRMVSALQRFQVQGIETSIPFLHYVMGSDQFGVGAVNTGLVEELLPNFIAPERATLAS</sequence>
<comment type="catalytic activity">
    <reaction evidence="7">
        <text>N(6)-biotinyl-L-lysyl-[protein] + hydrogencarbonate + ATP = N(6)-carboxybiotinyl-L-lysyl-[protein] + ADP + phosphate + H(+)</text>
        <dbReference type="Rhea" id="RHEA:13501"/>
        <dbReference type="Rhea" id="RHEA-COMP:10505"/>
        <dbReference type="Rhea" id="RHEA-COMP:10506"/>
        <dbReference type="ChEBI" id="CHEBI:15378"/>
        <dbReference type="ChEBI" id="CHEBI:17544"/>
        <dbReference type="ChEBI" id="CHEBI:30616"/>
        <dbReference type="ChEBI" id="CHEBI:43474"/>
        <dbReference type="ChEBI" id="CHEBI:83144"/>
        <dbReference type="ChEBI" id="CHEBI:83145"/>
        <dbReference type="ChEBI" id="CHEBI:456216"/>
        <dbReference type="EC" id="6.3.4.14"/>
    </reaction>
</comment>
<accession>A0A6H9WFB9</accession>
<comment type="function">
    <text evidence="1">This protein is a component of the acetyl coenzyme A carboxylase complex; first, biotin carboxylase catalyzes the carboxylation of the carrier protein and then the transcarboxylase transfers the carboxyl group to form malonyl-CoA.</text>
</comment>
<evidence type="ECO:0000259" key="10">
    <source>
        <dbReference type="PROSITE" id="PS50979"/>
    </source>
</evidence>
<evidence type="ECO:0000256" key="8">
    <source>
        <dbReference type="PROSITE-ProRule" id="PRU00409"/>
    </source>
</evidence>
<dbReference type="GO" id="GO:0005524">
    <property type="term" value="F:ATP binding"/>
    <property type="evidence" value="ECO:0007669"/>
    <property type="project" value="UniProtKB-UniRule"/>
</dbReference>
<keyword evidence="6" id="KW-0092">Biotin</keyword>
<dbReference type="SUPFAM" id="SSF52440">
    <property type="entry name" value="PreATP-grasp domain"/>
    <property type="match status" value="1"/>
</dbReference>
<evidence type="ECO:0000256" key="1">
    <source>
        <dbReference type="ARBA" id="ARBA00003761"/>
    </source>
</evidence>
<dbReference type="PANTHER" id="PTHR48095:SF2">
    <property type="entry name" value="BIOTIN CARBOXYLASE, CHLOROPLASTIC"/>
    <property type="match status" value="1"/>
</dbReference>
<keyword evidence="3" id="KW-0436">Ligase</keyword>
<dbReference type="EC" id="6.3.4.14" evidence="2"/>
<evidence type="ECO:0000313" key="12">
    <source>
        <dbReference type="Proteomes" id="UP000431744"/>
    </source>
</evidence>
<dbReference type="NCBIfam" id="NF006367">
    <property type="entry name" value="PRK08591.1"/>
    <property type="match status" value="1"/>
</dbReference>
<dbReference type="Gene3D" id="3.30.470.20">
    <property type="entry name" value="ATP-grasp fold, B domain"/>
    <property type="match status" value="1"/>
</dbReference>